<dbReference type="Gene3D" id="1.10.579.10">
    <property type="entry name" value="DNA Cyclobutane Dipyrimidine Photolyase, subunit A, domain 3"/>
    <property type="match status" value="1"/>
</dbReference>
<dbReference type="InterPro" id="IPR036155">
    <property type="entry name" value="Crypto/Photolyase_N_sf"/>
</dbReference>
<dbReference type="KEGG" id="has:Halsa_1537"/>
<dbReference type="PANTHER" id="PTHR10211">
    <property type="entry name" value="DEOXYRIBODIPYRIMIDINE PHOTOLYASE"/>
    <property type="match status" value="1"/>
</dbReference>
<dbReference type="OrthoDB" id="9772484at2"/>
<dbReference type="Gene3D" id="1.25.40.80">
    <property type="match status" value="1"/>
</dbReference>
<keyword evidence="9" id="KW-0234">DNA repair</keyword>
<protein>
    <recommendedName>
        <fullName evidence="4">Deoxyribodipyrimidine photo-lyase</fullName>
        <ecNumber evidence="3">4.1.99.3</ecNumber>
    </recommendedName>
    <alternativeName>
        <fullName evidence="11">DNA photolyase</fullName>
    </alternativeName>
</protein>
<keyword evidence="8" id="KW-0238">DNA-binding</keyword>
<dbReference type="GO" id="GO:0000719">
    <property type="term" value="P:photoreactive repair"/>
    <property type="evidence" value="ECO:0007669"/>
    <property type="project" value="TreeGrafter"/>
</dbReference>
<evidence type="ECO:0000256" key="3">
    <source>
        <dbReference type="ARBA" id="ARBA00013149"/>
    </source>
</evidence>
<dbReference type="STRING" id="656519.Halsa_1537"/>
<name>E4RLP8_HALHG</name>
<dbReference type="eggNOG" id="COG0415">
    <property type="taxonomic scope" value="Bacteria"/>
</dbReference>
<dbReference type="EC" id="4.1.99.3" evidence="3"/>
<dbReference type="PROSITE" id="PS01084">
    <property type="entry name" value="DNA_PHOTOLYASES_2_2"/>
    <property type="match status" value="1"/>
</dbReference>
<dbReference type="PANTHER" id="PTHR10211:SF0">
    <property type="entry name" value="DEOXYRIBODIPYRIMIDINE PHOTO-LYASE"/>
    <property type="match status" value="1"/>
</dbReference>
<keyword evidence="15" id="KW-1185">Reference proteome</keyword>
<evidence type="ECO:0000256" key="11">
    <source>
        <dbReference type="ARBA" id="ARBA00031671"/>
    </source>
</evidence>
<dbReference type="SUPFAM" id="SSF48173">
    <property type="entry name" value="Cryptochrome/photolyase FAD-binding domain"/>
    <property type="match status" value="1"/>
</dbReference>
<dbReference type="Gene3D" id="3.40.50.620">
    <property type="entry name" value="HUPs"/>
    <property type="match status" value="1"/>
</dbReference>
<evidence type="ECO:0000256" key="8">
    <source>
        <dbReference type="ARBA" id="ARBA00023125"/>
    </source>
</evidence>
<evidence type="ECO:0000256" key="7">
    <source>
        <dbReference type="ARBA" id="ARBA00022827"/>
    </source>
</evidence>
<keyword evidence="7" id="KW-0274">FAD</keyword>
<dbReference type="InterPro" id="IPR032673">
    <property type="entry name" value="DNA_photolyase_2_CS"/>
</dbReference>
<dbReference type="Pfam" id="PF00875">
    <property type="entry name" value="DNA_photolyase"/>
    <property type="match status" value="1"/>
</dbReference>
<dbReference type="GO" id="GO:0003904">
    <property type="term" value="F:deoxyribodipyrimidine photo-lyase activity"/>
    <property type="evidence" value="ECO:0007669"/>
    <property type="project" value="UniProtKB-EC"/>
</dbReference>
<evidence type="ECO:0000256" key="2">
    <source>
        <dbReference type="ARBA" id="ARBA00006409"/>
    </source>
</evidence>
<dbReference type="EMBL" id="CP002304">
    <property type="protein sequence ID" value="ADQ14962.1"/>
    <property type="molecule type" value="Genomic_DNA"/>
</dbReference>
<dbReference type="GO" id="GO:0003677">
    <property type="term" value="F:DNA binding"/>
    <property type="evidence" value="ECO:0007669"/>
    <property type="project" value="UniProtKB-KW"/>
</dbReference>
<dbReference type="SUPFAM" id="SSF52425">
    <property type="entry name" value="Cryptochrome/photolyase, N-terminal domain"/>
    <property type="match status" value="1"/>
</dbReference>
<comment type="similarity">
    <text evidence="2">Belongs to the DNA photolyase class-2 family.</text>
</comment>
<dbReference type="InterPro" id="IPR006050">
    <property type="entry name" value="DNA_photolyase_N"/>
</dbReference>
<gene>
    <name evidence="14" type="ordered locus">Halsa_1537</name>
</gene>
<dbReference type="RefSeq" id="WP_013406039.1">
    <property type="nucleotide sequence ID" value="NC_014654.1"/>
</dbReference>
<keyword evidence="6" id="KW-0227">DNA damage</keyword>
<keyword evidence="10" id="KW-0456">Lyase</keyword>
<evidence type="ECO:0000256" key="5">
    <source>
        <dbReference type="ARBA" id="ARBA00022630"/>
    </source>
</evidence>
<evidence type="ECO:0000256" key="12">
    <source>
        <dbReference type="ARBA" id="ARBA00033999"/>
    </source>
</evidence>
<dbReference type="PROSITE" id="PS01083">
    <property type="entry name" value="DNA_PHOTOLYASES_2_1"/>
    <property type="match status" value="1"/>
</dbReference>
<evidence type="ECO:0000256" key="4">
    <source>
        <dbReference type="ARBA" id="ARBA00014046"/>
    </source>
</evidence>
<dbReference type="Proteomes" id="UP000007434">
    <property type="component" value="Chromosome"/>
</dbReference>
<organism evidence="14 15">
    <name type="scientific">Halanaerobium hydrogeniformans</name>
    <name type="common">Halanaerobium sp. (strain sapolanicus)</name>
    <dbReference type="NCBI Taxonomy" id="656519"/>
    <lineage>
        <taxon>Bacteria</taxon>
        <taxon>Bacillati</taxon>
        <taxon>Bacillota</taxon>
        <taxon>Clostridia</taxon>
        <taxon>Halanaerobiales</taxon>
        <taxon>Halanaerobiaceae</taxon>
        <taxon>Halanaerobium</taxon>
    </lineage>
</organism>
<evidence type="ECO:0000256" key="1">
    <source>
        <dbReference type="ARBA" id="ARBA00001974"/>
    </source>
</evidence>
<evidence type="ECO:0000313" key="14">
    <source>
        <dbReference type="EMBL" id="ADQ14962.1"/>
    </source>
</evidence>
<evidence type="ECO:0000313" key="15">
    <source>
        <dbReference type="Proteomes" id="UP000007434"/>
    </source>
</evidence>
<evidence type="ECO:0000256" key="6">
    <source>
        <dbReference type="ARBA" id="ARBA00022763"/>
    </source>
</evidence>
<feature type="domain" description="Photolyase/cryptochrome alpha/beta" evidence="13">
    <location>
        <begin position="20"/>
        <end position="148"/>
    </location>
</feature>
<keyword evidence="5" id="KW-0285">Flavoprotein</keyword>
<sequence length="458" mass="54590">MKLNESRIKKINEADLNKANYVVYWMQSAQRISYNHALSYAAERANKLNQPLFIFFLIDKDFPEAEYGHYEFMFAGLKELKNRFEEKDINFFIFNYEDDAIFEQIAAKASLFVSEKSYLKNLKKWKAKTANLIKIPFYTVETNVICPVEEVSEKEEYAAYTIRKKINKIREQYLSDYNEIQPENKTVLKLPEEINKYLIEDLDQYLAEMTFEDKISYKNFFKGGYQAAEQKLNEFLTNKIADYGEKRNIPYFDYQSDLSPYLHFGQISAQEIALRALENSKEAEEFLEELIVRRELSFNFVYYNQNYDGSLKDVLPDWAAKSLKKHAADKRDYNYSYEQLKNAETHDQYWNAAQTEMKITGKMHNYMRMYWGKKILEWVSEPEKAYQYALKLNNKYSLDGRDPNSYAGVAWCFGKHDRAWKERNIFGKIRYMNSNGLERKFDMQKYLAKINKLEHLEL</sequence>
<dbReference type="HOGENOM" id="CLU_026342_2_1_9"/>
<dbReference type="PROSITE" id="PS51645">
    <property type="entry name" value="PHR_CRY_ALPHA_BETA"/>
    <property type="match status" value="1"/>
</dbReference>
<dbReference type="InterPro" id="IPR036134">
    <property type="entry name" value="Crypto/Photolyase_FAD-like_sf"/>
</dbReference>
<comment type="cofactor">
    <cofactor evidence="1">
        <name>FAD</name>
        <dbReference type="ChEBI" id="CHEBI:57692"/>
    </cofactor>
</comment>
<reference evidence="14 15" key="2">
    <citation type="journal article" date="2011" name="J. Bacteriol.">
        <title>Complete Genome Sequence of the Haloalkaliphilic, Hydrogen Producing Halanaerobium hydrogenoformans.</title>
        <authorList>
            <person name="Brown S.D."/>
            <person name="Begemann M.B."/>
            <person name="Mormile M.R."/>
            <person name="Wall J.D."/>
            <person name="Han C.S."/>
            <person name="Goodwin L.A."/>
            <person name="Pitluck S."/>
            <person name="Land M.L."/>
            <person name="Hauser L.J."/>
            <person name="Elias D.A."/>
        </authorList>
    </citation>
    <scope>NUCLEOTIDE SEQUENCE [LARGE SCALE GENOMIC DNA]</scope>
    <source>
        <strain evidence="15">sapolanicus</strain>
    </source>
</reference>
<dbReference type="FunFam" id="1.10.579.10:FF:000002">
    <property type="entry name" value="Deoxyribodipyrimidine photolyase"/>
    <property type="match status" value="1"/>
</dbReference>
<evidence type="ECO:0000256" key="10">
    <source>
        <dbReference type="ARBA" id="ARBA00023239"/>
    </source>
</evidence>
<evidence type="ECO:0000259" key="13">
    <source>
        <dbReference type="PROSITE" id="PS51645"/>
    </source>
</evidence>
<reference evidence="14 15" key="1">
    <citation type="submission" date="2010-11" db="EMBL/GenBank/DDBJ databases">
        <title>Complete sequence of Halanaerobium sp. sapolanicus.</title>
        <authorList>
            <consortium name="US DOE Joint Genome Institute"/>
            <person name="Lucas S."/>
            <person name="Copeland A."/>
            <person name="Lapidus A."/>
            <person name="Cheng J.-F."/>
            <person name="Bruce D."/>
            <person name="Goodwin L."/>
            <person name="Pitluck S."/>
            <person name="Davenport K."/>
            <person name="Detter J.C."/>
            <person name="Han C."/>
            <person name="Tapia R."/>
            <person name="Land M."/>
            <person name="Hauser L."/>
            <person name="Jeffries C."/>
            <person name="Kyrpides N."/>
            <person name="Ivanova N."/>
            <person name="Mikhailova N."/>
            <person name="Begemann M.B."/>
            <person name="Mormile M.R."/>
            <person name="Wall J.D."/>
            <person name="Elias D.A."/>
            <person name="Woyke T."/>
        </authorList>
    </citation>
    <scope>NUCLEOTIDE SEQUENCE [LARGE SCALE GENOMIC DNA]</scope>
    <source>
        <strain evidence="15">sapolanicus</strain>
    </source>
</reference>
<proteinExistence type="inferred from homology"/>
<evidence type="ECO:0000256" key="9">
    <source>
        <dbReference type="ARBA" id="ARBA00023204"/>
    </source>
</evidence>
<dbReference type="InterPro" id="IPR014729">
    <property type="entry name" value="Rossmann-like_a/b/a_fold"/>
</dbReference>
<dbReference type="InterPro" id="IPR052219">
    <property type="entry name" value="Photolyase_Class-2"/>
</dbReference>
<accession>E4RLP8</accession>
<comment type="catalytic activity">
    <reaction evidence="12">
        <text>cyclobutadipyrimidine (in DNA) = 2 pyrimidine residues (in DNA).</text>
        <dbReference type="EC" id="4.1.99.3"/>
    </reaction>
</comment>
<dbReference type="AlphaFoldDB" id="E4RLP8"/>